<organism evidence="1 2">
    <name type="scientific">Dermatophagoides pteronyssinus</name>
    <name type="common">European house dust mite</name>
    <dbReference type="NCBI Taxonomy" id="6956"/>
    <lineage>
        <taxon>Eukaryota</taxon>
        <taxon>Metazoa</taxon>
        <taxon>Ecdysozoa</taxon>
        <taxon>Arthropoda</taxon>
        <taxon>Chelicerata</taxon>
        <taxon>Arachnida</taxon>
        <taxon>Acari</taxon>
        <taxon>Acariformes</taxon>
        <taxon>Sarcoptiformes</taxon>
        <taxon>Astigmata</taxon>
        <taxon>Psoroptidia</taxon>
        <taxon>Analgoidea</taxon>
        <taxon>Pyroglyphidae</taxon>
        <taxon>Dermatophagoidinae</taxon>
        <taxon>Dermatophagoides</taxon>
    </lineage>
</organism>
<accession>A0A6P6YJS0</accession>
<keyword evidence="1" id="KW-1185">Reference proteome</keyword>
<dbReference type="InParanoid" id="A0A6P6YJS0"/>
<gene>
    <name evidence="2" type="primary">LOC113798762</name>
</gene>
<dbReference type="KEGG" id="dpte:113798762"/>
<dbReference type="RefSeq" id="XP_027205144.1">
    <property type="nucleotide sequence ID" value="XM_027349343.1"/>
</dbReference>
<protein>
    <submittedName>
        <fullName evidence="2">Protein PFF0380w-like</fullName>
    </submittedName>
</protein>
<dbReference type="OrthoDB" id="10659066at2759"/>
<reference evidence="2" key="1">
    <citation type="submission" date="2025-08" db="UniProtKB">
        <authorList>
            <consortium name="RefSeq"/>
        </authorList>
    </citation>
    <scope>IDENTIFICATION</scope>
    <source>
        <strain evidence="2">Airmid</strain>
    </source>
</reference>
<dbReference type="Proteomes" id="UP000515146">
    <property type="component" value="Unplaced"/>
</dbReference>
<proteinExistence type="predicted"/>
<sequence>MDNINDIHEQSANMTTDNQIQISPKRQEAFIEFIRSMPRICSPTMFEISSTTSSYKRNSLLSPNVCLNNDDNDNDNQIDCQLDWSIEEYSAFYGKEFSNHHEQEEFDSLLNTTDLILNEFDAENRQFFSRDIIIPSPIGPVPAASSSSLDNNRFSDNENISRNTGSFIRWLDNIPFHSTGQSSSSNQQFFESAIVMNDISMKNETNDDHHTLGCEQQENAKNSFNNKTDSDFVSMSNNQDEQESMEISSINVYSSSAEGQTKLSFMETSMKCSPKTSKYRYDFGFNNSGVGCGNFSPMLFPIDDIGISPITMTRTTPTTTTTTIEMNKENISPIQQQINTVKKRPFLHHQFVSSGSSTVQFNHQQQQNQCQPLSSIMDSEKNIDDHFKTPQTTRIRRSRISRAKLFFTNEINAQSTPNNPNQQQQQQRLS</sequence>
<evidence type="ECO:0000313" key="2">
    <source>
        <dbReference type="RefSeq" id="XP_027205144.1"/>
    </source>
</evidence>
<evidence type="ECO:0000313" key="1">
    <source>
        <dbReference type="Proteomes" id="UP000515146"/>
    </source>
</evidence>
<dbReference type="AlphaFoldDB" id="A0A6P6YJS0"/>
<name>A0A6P6YJS0_DERPT</name>